<feature type="region of interest" description="Disordered" evidence="1">
    <location>
        <begin position="372"/>
        <end position="392"/>
    </location>
</feature>
<name>A0A7W8AQV6_STRST</name>
<dbReference type="AlphaFoldDB" id="A0A7W8AQV6"/>
<keyword evidence="3" id="KW-1185">Reference proteome</keyword>
<sequence length="392" mass="43679">MADLGGGSRAVMGSYKAARFGARTWTQRQWFKYLLYKSVLLALMMERPEVENQRVREAAQKMCRLLRKTPVPMERDGFTAGVGRFFRKFLTWGIRYPDYRGPLRDSYQQRLHDWAKLAAQSGPGLSALEYAQFSGGTDPAETFARRFQEATGRILHDASGPASDAQNYARDTMLHHIDVGLTEAQIQAKLHNRNAALRSAATGAASATLSALGFHNDWYETVGLAAAGSGASLTLDYGVAAARHNTRKMIAARRQALTFLLWMLRLLTGMRGVTFPEREIEEDWGEYLVRGLHGLVREDSDHLTVMLREFDVEARLSRLIETAERANDEDLDSLLTDFQTALDYPDMGDLPNAVRNLLFLLRGVSLRSGNFSQPEIGSSGDPLILPPNPDGP</sequence>
<reference evidence="2 3" key="1">
    <citation type="submission" date="2020-08" db="EMBL/GenBank/DDBJ databases">
        <title>Genomic Encyclopedia of Type Strains, Phase III (KMG-III): the genomes of soil and plant-associated and newly described type strains.</title>
        <authorList>
            <person name="Whitman W."/>
        </authorList>
    </citation>
    <scope>NUCLEOTIDE SEQUENCE [LARGE SCALE GENOMIC DNA]</scope>
    <source>
        <strain evidence="2 3">CECT 3146</strain>
    </source>
</reference>
<dbReference type="RefSeq" id="WP_150510676.1">
    <property type="nucleotide sequence ID" value="NZ_BMSQ01000004.1"/>
</dbReference>
<evidence type="ECO:0000313" key="2">
    <source>
        <dbReference type="EMBL" id="MBB5102975.1"/>
    </source>
</evidence>
<dbReference type="Proteomes" id="UP000549009">
    <property type="component" value="Unassembled WGS sequence"/>
</dbReference>
<protein>
    <submittedName>
        <fullName evidence="2">Uncharacterized protein</fullName>
    </submittedName>
</protein>
<dbReference type="OrthoDB" id="4333149at2"/>
<comment type="caution">
    <text evidence="2">The sequence shown here is derived from an EMBL/GenBank/DDBJ whole genome shotgun (WGS) entry which is preliminary data.</text>
</comment>
<gene>
    <name evidence="2" type="ORF">FHS40_002028</name>
</gene>
<accession>A0A7W8AQV6</accession>
<dbReference type="EMBL" id="JACHJD010000003">
    <property type="protein sequence ID" value="MBB5102975.1"/>
    <property type="molecule type" value="Genomic_DNA"/>
</dbReference>
<evidence type="ECO:0000313" key="3">
    <source>
        <dbReference type="Proteomes" id="UP000549009"/>
    </source>
</evidence>
<proteinExistence type="predicted"/>
<evidence type="ECO:0000256" key="1">
    <source>
        <dbReference type="SAM" id="MobiDB-lite"/>
    </source>
</evidence>
<organism evidence="2 3">
    <name type="scientific">Streptomyces spectabilis</name>
    <dbReference type="NCBI Taxonomy" id="68270"/>
    <lineage>
        <taxon>Bacteria</taxon>
        <taxon>Bacillati</taxon>
        <taxon>Actinomycetota</taxon>
        <taxon>Actinomycetes</taxon>
        <taxon>Kitasatosporales</taxon>
        <taxon>Streptomycetaceae</taxon>
        <taxon>Streptomyces</taxon>
    </lineage>
</organism>